<keyword evidence="4" id="KW-0479">Metal-binding</keyword>
<feature type="compositionally biased region" description="Polar residues" evidence="11">
    <location>
        <begin position="19"/>
        <end position="33"/>
    </location>
</feature>
<sequence length="255" mass="30028">MSNQNMKIVENEDAKEVIKQNTQYRQDSAQVQSLKHEDLRRRRQYHKNEVRTQSLEEEGKDISLDGRSHYNVELVLRKNENIQRREELLEEGSIEHERIEEEDVELDLDEKEIERQNNQPEEDDQNSEQDIRMTDLEEISLGHSDDSVENLEENLKLYDKVAPSVKYCSAITDPLLQYHKVCEAIRFWRGKLEQPVSPVDVYDGEAYCRICYLSDGSFITVCDCRGTLKFVHRSCHSEWLSTSNRCKCEVCGFQY</sequence>
<evidence type="ECO:0000256" key="3">
    <source>
        <dbReference type="ARBA" id="ARBA00022692"/>
    </source>
</evidence>
<dbReference type="PANTHER" id="PTHR46065">
    <property type="entry name" value="E3 UBIQUITIN-PROTEIN LIGASE MARCH 2/3 FAMILY MEMBER"/>
    <property type="match status" value="1"/>
</dbReference>
<proteinExistence type="predicted"/>
<dbReference type="Gene3D" id="3.30.40.10">
    <property type="entry name" value="Zinc/RING finger domain, C3HC4 (zinc finger)"/>
    <property type="match status" value="1"/>
</dbReference>
<evidence type="ECO:0000256" key="1">
    <source>
        <dbReference type="ARBA" id="ARBA00004141"/>
    </source>
</evidence>
<dbReference type="Pfam" id="PF12906">
    <property type="entry name" value="RINGv"/>
    <property type="match status" value="1"/>
</dbReference>
<keyword evidence="6" id="KW-0833">Ubl conjugation pathway</keyword>
<name>A0A1B6D267_9HEMI</name>
<keyword evidence="3" id="KW-0812">Transmembrane</keyword>
<keyword evidence="8" id="KW-1133">Transmembrane helix</keyword>
<reference evidence="13" key="1">
    <citation type="submission" date="2015-12" db="EMBL/GenBank/DDBJ databases">
        <title>De novo transcriptome assembly of four potential Pierce s Disease insect vectors from Arizona vineyards.</title>
        <authorList>
            <person name="Tassone E.E."/>
        </authorList>
    </citation>
    <scope>NUCLEOTIDE SEQUENCE</scope>
</reference>
<feature type="domain" description="RING-CH-type" evidence="12">
    <location>
        <begin position="200"/>
        <end position="255"/>
    </location>
</feature>
<accession>A0A1B6D267</accession>
<dbReference type="GO" id="GO:0016567">
    <property type="term" value="P:protein ubiquitination"/>
    <property type="evidence" value="ECO:0007669"/>
    <property type="project" value="TreeGrafter"/>
</dbReference>
<evidence type="ECO:0000256" key="11">
    <source>
        <dbReference type="SAM" id="MobiDB-lite"/>
    </source>
</evidence>
<dbReference type="EMBL" id="GEDC01017511">
    <property type="protein sequence ID" value="JAS19787.1"/>
    <property type="molecule type" value="Transcribed_RNA"/>
</dbReference>
<evidence type="ECO:0000256" key="9">
    <source>
        <dbReference type="ARBA" id="ARBA00023136"/>
    </source>
</evidence>
<evidence type="ECO:0000256" key="10">
    <source>
        <dbReference type="SAM" id="Coils"/>
    </source>
</evidence>
<dbReference type="SUPFAM" id="SSF57850">
    <property type="entry name" value="RING/U-box"/>
    <property type="match status" value="1"/>
</dbReference>
<protein>
    <recommendedName>
        <fullName evidence="12">RING-CH-type domain-containing protein</fullName>
    </recommendedName>
</protein>
<dbReference type="InterPro" id="IPR011016">
    <property type="entry name" value="Znf_RING-CH"/>
</dbReference>
<feature type="region of interest" description="Disordered" evidence="11">
    <location>
        <begin position="1"/>
        <end position="36"/>
    </location>
</feature>
<evidence type="ECO:0000256" key="4">
    <source>
        <dbReference type="ARBA" id="ARBA00022723"/>
    </source>
</evidence>
<dbReference type="PROSITE" id="PS51292">
    <property type="entry name" value="ZF_RING_CH"/>
    <property type="match status" value="1"/>
</dbReference>
<dbReference type="InterPro" id="IPR013083">
    <property type="entry name" value="Znf_RING/FYVE/PHD"/>
</dbReference>
<keyword evidence="5" id="KW-0863">Zinc-finger</keyword>
<keyword evidence="10" id="KW-0175">Coiled coil</keyword>
<organism evidence="13">
    <name type="scientific">Clastoptera arizonana</name>
    <name type="common">Arizona spittle bug</name>
    <dbReference type="NCBI Taxonomy" id="38151"/>
    <lineage>
        <taxon>Eukaryota</taxon>
        <taxon>Metazoa</taxon>
        <taxon>Ecdysozoa</taxon>
        <taxon>Arthropoda</taxon>
        <taxon>Hexapoda</taxon>
        <taxon>Insecta</taxon>
        <taxon>Pterygota</taxon>
        <taxon>Neoptera</taxon>
        <taxon>Paraneoptera</taxon>
        <taxon>Hemiptera</taxon>
        <taxon>Auchenorrhyncha</taxon>
        <taxon>Cercopoidea</taxon>
        <taxon>Clastopteridae</taxon>
        <taxon>Clastoptera</taxon>
    </lineage>
</organism>
<dbReference type="GO" id="GO:0004842">
    <property type="term" value="F:ubiquitin-protein transferase activity"/>
    <property type="evidence" value="ECO:0007669"/>
    <property type="project" value="TreeGrafter"/>
</dbReference>
<evidence type="ECO:0000256" key="7">
    <source>
        <dbReference type="ARBA" id="ARBA00022833"/>
    </source>
</evidence>
<dbReference type="GO" id="GO:0008270">
    <property type="term" value="F:zinc ion binding"/>
    <property type="evidence" value="ECO:0007669"/>
    <property type="project" value="UniProtKB-KW"/>
</dbReference>
<keyword evidence="7" id="KW-0862">Zinc</keyword>
<dbReference type="AlphaFoldDB" id="A0A1B6D267"/>
<feature type="compositionally biased region" description="Basic and acidic residues" evidence="11">
    <location>
        <begin position="9"/>
        <end position="18"/>
    </location>
</feature>
<dbReference type="GO" id="GO:0016020">
    <property type="term" value="C:membrane"/>
    <property type="evidence" value="ECO:0007669"/>
    <property type="project" value="UniProtKB-SubCell"/>
</dbReference>
<evidence type="ECO:0000256" key="5">
    <source>
        <dbReference type="ARBA" id="ARBA00022771"/>
    </source>
</evidence>
<evidence type="ECO:0000256" key="8">
    <source>
        <dbReference type="ARBA" id="ARBA00022989"/>
    </source>
</evidence>
<keyword evidence="9" id="KW-0472">Membrane</keyword>
<evidence type="ECO:0000313" key="13">
    <source>
        <dbReference type="EMBL" id="JAS19787.1"/>
    </source>
</evidence>
<evidence type="ECO:0000259" key="12">
    <source>
        <dbReference type="PROSITE" id="PS51292"/>
    </source>
</evidence>
<dbReference type="PANTHER" id="PTHR46065:SF3">
    <property type="entry name" value="FI20425P1"/>
    <property type="match status" value="1"/>
</dbReference>
<feature type="coiled-coil region" evidence="10">
    <location>
        <begin position="82"/>
        <end position="119"/>
    </location>
</feature>
<evidence type="ECO:0000256" key="6">
    <source>
        <dbReference type="ARBA" id="ARBA00022786"/>
    </source>
</evidence>
<comment type="subcellular location">
    <subcellularLocation>
        <location evidence="1">Membrane</location>
        <topology evidence="1">Multi-pass membrane protein</topology>
    </subcellularLocation>
</comment>
<keyword evidence="2" id="KW-0808">Transferase</keyword>
<dbReference type="SMART" id="SM00744">
    <property type="entry name" value="RINGv"/>
    <property type="match status" value="1"/>
</dbReference>
<gene>
    <name evidence="13" type="ORF">g.5161</name>
</gene>
<evidence type="ECO:0000256" key="2">
    <source>
        <dbReference type="ARBA" id="ARBA00022679"/>
    </source>
</evidence>